<dbReference type="SUPFAM" id="SSF81383">
    <property type="entry name" value="F-box domain"/>
    <property type="match status" value="1"/>
</dbReference>
<name>A0A0E0QAS9_ORYRU</name>
<dbReference type="Gene3D" id="1.10.4160.10">
    <property type="entry name" value="Hydantoin permease"/>
    <property type="match status" value="1"/>
</dbReference>
<dbReference type="eggNOG" id="KOG2466">
    <property type="taxonomic scope" value="Eukaryota"/>
</dbReference>
<dbReference type="Proteomes" id="UP000008022">
    <property type="component" value="Unassembled WGS sequence"/>
</dbReference>
<feature type="compositionally biased region" description="Basic residues" evidence="1">
    <location>
        <begin position="376"/>
        <end position="393"/>
    </location>
</feature>
<sequence length="440" mass="48585">MVLVVKQHRCMHSASCVCIKGHLSEDALFLVFRHMNWNPRLIAVLSCVCKWFDEVAKQVLWKEFCHARAPKMMLDLHSGGSHIVDGNWKALGKLLIYCNGCTKGGLFNNIHVPGHFVFRTRFSRTAGKSFLPQQCRNDVLYVSDPCEHLDQGDEGDLGFFRGIFKSFATSKVKKMLIEKRARFHPSESCPYCKAKLWSMLEANMSPGSSSARLGAYEDSVEYFVCLNGHVIGIGTLLPLSDSEEVPEDTWTITTNIPANVVAPANALVSLSPRKFTFAKVALVTALLGIAFQPWRLFGSSESFIYTWPNSLLVAVVVVVSGELEGGLRLALAVGRDFHSSTLSCRGGARGASPGEEAAGGVGLLAEEEERMVGRRMGGRRSSRRMRRPTRKPPRAPAPPRPPPLPPPLPRGRRRTSSSLTSSALERSLWPPSSQEERRGK</sequence>
<reference evidence="2" key="2">
    <citation type="submission" date="2015-06" db="UniProtKB">
        <authorList>
            <consortium name="EnsemblPlants"/>
        </authorList>
    </citation>
    <scope>IDENTIFICATION</scope>
</reference>
<dbReference type="InterPro" id="IPR040267">
    <property type="entry name" value="EID1-like"/>
</dbReference>
<dbReference type="HOGENOM" id="CLU_623159_0_0_1"/>
<evidence type="ECO:0000313" key="3">
    <source>
        <dbReference type="Proteomes" id="UP000008022"/>
    </source>
</evidence>
<accession>A0A0E0QAS9</accession>
<dbReference type="PANTHER" id="PTHR31348:SF2">
    <property type="entry name" value="EID1-LIKE F-BOX PROTEIN 1"/>
    <property type="match status" value="1"/>
</dbReference>
<dbReference type="EnsemblPlants" id="ORUFI07G22020.2">
    <property type="protein sequence ID" value="ORUFI07G22020.2"/>
    <property type="gene ID" value="ORUFI07G22020"/>
</dbReference>
<dbReference type="Gramene" id="ORUFI07G22020.2">
    <property type="protein sequence ID" value="ORUFI07G22020.2"/>
    <property type="gene ID" value="ORUFI07G22020"/>
</dbReference>
<protein>
    <recommendedName>
        <fullName evidence="4">F-box domain-containing protein</fullName>
    </recommendedName>
</protein>
<organism evidence="2 3">
    <name type="scientific">Oryza rufipogon</name>
    <name type="common">Brownbeard rice</name>
    <name type="synonym">Asian wild rice</name>
    <dbReference type="NCBI Taxonomy" id="4529"/>
    <lineage>
        <taxon>Eukaryota</taxon>
        <taxon>Viridiplantae</taxon>
        <taxon>Streptophyta</taxon>
        <taxon>Embryophyta</taxon>
        <taxon>Tracheophyta</taxon>
        <taxon>Spermatophyta</taxon>
        <taxon>Magnoliopsida</taxon>
        <taxon>Liliopsida</taxon>
        <taxon>Poales</taxon>
        <taxon>Poaceae</taxon>
        <taxon>BOP clade</taxon>
        <taxon>Oryzoideae</taxon>
        <taxon>Oryzeae</taxon>
        <taxon>Oryzinae</taxon>
        <taxon>Oryza</taxon>
    </lineage>
</organism>
<dbReference type="PANTHER" id="PTHR31348">
    <property type="entry name" value="EID1-LIKE F-BOX PROTEIN 2-RELATED"/>
    <property type="match status" value="1"/>
</dbReference>
<proteinExistence type="predicted"/>
<dbReference type="AlphaFoldDB" id="A0A0E0QAS9"/>
<evidence type="ECO:0000256" key="1">
    <source>
        <dbReference type="SAM" id="MobiDB-lite"/>
    </source>
</evidence>
<evidence type="ECO:0008006" key="4">
    <source>
        <dbReference type="Google" id="ProtNLM"/>
    </source>
</evidence>
<feature type="region of interest" description="Disordered" evidence="1">
    <location>
        <begin position="342"/>
        <end position="440"/>
    </location>
</feature>
<feature type="compositionally biased region" description="Pro residues" evidence="1">
    <location>
        <begin position="394"/>
        <end position="409"/>
    </location>
</feature>
<reference evidence="3" key="1">
    <citation type="submission" date="2013-06" db="EMBL/GenBank/DDBJ databases">
        <authorList>
            <person name="Zhao Q."/>
        </authorList>
    </citation>
    <scope>NUCLEOTIDE SEQUENCE</scope>
    <source>
        <strain evidence="3">cv. W1943</strain>
    </source>
</reference>
<dbReference type="InterPro" id="IPR036047">
    <property type="entry name" value="F-box-like_dom_sf"/>
</dbReference>
<keyword evidence="3" id="KW-1185">Reference proteome</keyword>
<evidence type="ECO:0000313" key="2">
    <source>
        <dbReference type="EnsemblPlants" id="ORUFI07G22020.2"/>
    </source>
</evidence>